<dbReference type="OrthoDB" id="436496at2759"/>
<protein>
    <recommendedName>
        <fullName evidence="1">FAD-binding FR-type domain-containing protein</fullName>
    </recommendedName>
</protein>
<dbReference type="InterPro" id="IPR039261">
    <property type="entry name" value="FNR_nucleotide-bd"/>
</dbReference>
<comment type="caution">
    <text evidence="2">The sequence shown here is derived from an EMBL/GenBank/DDBJ whole genome shotgun (WGS) entry which is preliminary data.</text>
</comment>
<sequence length="592" mass="65408">MELYEEFPFHDGEKAMHKLLQVPMRDNPTQPFLTPNAANTLIRSPILAIGALDLKGRHWTSLWGGEAGFSRPVAQGIIGMKTVINQSYDPVAEILLEGKHDGEVVKAEGAGKMVGMLAIDLETRSRVKLYGRMVAGALQGTEGGIGDVQLVVKIEQSLGNCPKYLNKKHILPSIPQPKLVTSELPLPQAALDLVSKSDLFFISSSNQEADMDTNHRGGPPGFVRMLQTEKGTSLVYPEYSGNRLYQTLGNLITTPQAGLIFPDFETGDVLYVTGNTEILAGKSAAELIAHTNLAVKVNIEAVRFVVNGLGFRGEVGEYSPYNPPVRYLSTEPPQSTKELEQIPVQLVNKKIITPTIGRFRFRITDAQEPGLQWKPGQHVALGFKDELDTGYRHMNDDDPKSLNDDYIRTFTVSSRQDSRASNEEFEITIRKVGVVTDFLFKRNLRAGLEVSLQGFGGDLFIKQNTNESVAFLAAGVGITPLLAQSKDLDLQRFHLFWTIRADDLALVSDTFDQNPGLDKRTRLSVTGAVNEESVAWKRLNTSCAMLCKGRMAKSDLEGVEAARWYLCTGNSLRNLLAGWLSGKEVVYEDFNY</sequence>
<dbReference type="InterPro" id="IPR017927">
    <property type="entry name" value="FAD-bd_FR_type"/>
</dbReference>
<dbReference type="Proteomes" id="UP000701801">
    <property type="component" value="Unassembled WGS sequence"/>
</dbReference>
<organism evidence="2 3">
    <name type="scientific">Hymenoscyphus albidus</name>
    <dbReference type="NCBI Taxonomy" id="595503"/>
    <lineage>
        <taxon>Eukaryota</taxon>
        <taxon>Fungi</taxon>
        <taxon>Dikarya</taxon>
        <taxon>Ascomycota</taxon>
        <taxon>Pezizomycotina</taxon>
        <taxon>Leotiomycetes</taxon>
        <taxon>Helotiales</taxon>
        <taxon>Helotiaceae</taxon>
        <taxon>Hymenoscyphus</taxon>
    </lineage>
</organism>
<dbReference type="EMBL" id="CAJVRM010000446">
    <property type="protein sequence ID" value="CAG8981093.1"/>
    <property type="molecule type" value="Genomic_DNA"/>
</dbReference>
<keyword evidence="3" id="KW-1185">Reference proteome</keyword>
<gene>
    <name evidence="2" type="ORF">HYALB_00013842</name>
</gene>
<evidence type="ECO:0000313" key="3">
    <source>
        <dbReference type="Proteomes" id="UP000701801"/>
    </source>
</evidence>
<reference evidence="2" key="1">
    <citation type="submission" date="2021-07" db="EMBL/GenBank/DDBJ databases">
        <authorList>
            <person name="Durling M."/>
        </authorList>
    </citation>
    <scope>NUCLEOTIDE SEQUENCE</scope>
</reference>
<dbReference type="PANTHER" id="PTHR42815:SF2">
    <property type="entry name" value="FAD-BINDING, PUTATIVE (AFU_ORTHOLOGUE AFUA_6G07600)-RELATED"/>
    <property type="match status" value="1"/>
</dbReference>
<dbReference type="InterPro" id="IPR017938">
    <property type="entry name" value="Riboflavin_synthase-like_b-brl"/>
</dbReference>
<feature type="domain" description="FAD-binding FR-type" evidence="1">
    <location>
        <begin position="339"/>
        <end position="462"/>
    </location>
</feature>
<dbReference type="SUPFAM" id="SSF63380">
    <property type="entry name" value="Riboflavin synthase domain-like"/>
    <property type="match status" value="1"/>
</dbReference>
<dbReference type="SUPFAM" id="SSF52343">
    <property type="entry name" value="Ferredoxin reductase-like, C-terminal NADP-linked domain"/>
    <property type="match status" value="1"/>
</dbReference>
<dbReference type="PANTHER" id="PTHR42815">
    <property type="entry name" value="FAD-BINDING, PUTATIVE (AFU_ORTHOLOGUE AFUA_6G07600)-RELATED"/>
    <property type="match status" value="1"/>
</dbReference>
<dbReference type="GO" id="GO:0016491">
    <property type="term" value="F:oxidoreductase activity"/>
    <property type="evidence" value="ECO:0007669"/>
    <property type="project" value="InterPro"/>
</dbReference>
<dbReference type="AlphaFoldDB" id="A0A9N9LWE2"/>
<evidence type="ECO:0000313" key="2">
    <source>
        <dbReference type="EMBL" id="CAG8981093.1"/>
    </source>
</evidence>
<accession>A0A9N9LWE2</accession>
<dbReference type="Gene3D" id="2.30.110.10">
    <property type="entry name" value="Electron Transport, Fmn-binding Protein, Chain A"/>
    <property type="match status" value="1"/>
</dbReference>
<proteinExistence type="predicted"/>
<dbReference type="Gene3D" id="2.40.30.10">
    <property type="entry name" value="Translation factors"/>
    <property type="match status" value="1"/>
</dbReference>
<evidence type="ECO:0000259" key="1">
    <source>
        <dbReference type="PROSITE" id="PS51384"/>
    </source>
</evidence>
<dbReference type="InterPro" id="IPR012349">
    <property type="entry name" value="Split_barrel_FMN-bd"/>
</dbReference>
<dbReference type="Gene3D" id="3.40.50.80">
    <property type="entry name" value="Nucleotide-binding domain of ferredoxin-NADP reductase (FNR) module"/>
    <property type="match status" value="1"/>
</dbReference>
<dbReference type="PROSITE" id="PS51384">
    <property type="entry name" value="FAD_FR"/>
    <property type="match status" value="1"/>
</dbReference>
<name>A0A9N9LWE2_9HELO</name>